<dbReference type="Proteomes" id="UP000298714">
    <property type="component" value="Chromosome"/>
</dbReference>
<reference evidence="2" key="1">
    <citation type="submission" date="2019-04" db="EMBL/GenBank/DDBJ databases">
        <title>Complete genome sequence of Sphingomonas sp. W1-2-3.</title>
        <authorList>
            <person name="Im W.T."/>
        </authorList>
    </citation>
    <scope>NUCLEOTIDE SEQUENCE [LARGE SCALE GENOMIC DNA]</scope>
    <source>
        <strain evidence="2">W1-2-3</strain>
    </source>
</reference>
<sequence>MLFAEQGLGDAIQFCRYALALKDRGAGPILRVRAPLVRLLRSMPGVTVVSEAEPLPAYDLQRR</sequence>
<name>A0A4D7C577_9SPHN</name>
<keyword evidence="2" id="KW-1185">Reference proteome</keyword>
<dbReference type="AlphaFoldDB" id="A0A4D7C577"/>
<gene>
    <name evidence="1" type="ORF">E6W36_00865</name>
</gene>
<dbReference type="EMBL" id="CP039704">
    <property type="protein sequence ID" value="QCI78705.1"/>
    <property type="molecule type" value="Genomic_DNA"/>
</dbReference>
<proteinExistence type="predicted"/>
<evidence type="ECO:0008006" key="3">
    <source>
        <dbReference type="Google" id="ProtNLM"/>
    </source>
</evidence>
<evidence type="ECO:0000313" key="1">
    <source>
        <dbReference type="EMBL" id="QCI78705.1"/>
    </source>
</evidence>
<organism evidence="1 2">
    <name type="scientific">Hankyongella ginsenosidimutans</name>
    <dbReference type="NCBI Taxonomy" id="1763828"/>
    <lineage>
        <taxon>Bacteria</taxon>
        <taxon>Pseudomonadati</taxon>
        <taxon>Pseudomonadota</taxon>
        <taxon>Alphaproteobacteria</taxon>
        <taxon>Sphingomonadales</taxon>
        <taxon>Sphingomonadaceae</taxon>
        <taxon>Hankyongella</taxon>
    </lineage>
</organism>
<dbReference type="RefSeq" id="WP_222873468.1">
    <property type="nucleotide sequence ID" value="NZ_CP039704.1"/>
</dbReference>
<protein>
    <recommendedName>
        <fullName evidence="3">STAS domain-containing protein</fullName>
    </recommendedName>
</protein>
<accession>A0A4D7C577</accession>
<evidence type="ECO:0000313" key="2">
    <source>
        <dbReference type="Proteomes" id="UP000298714"/>
    </source>
</evidence>
<dbReference type="KEGG" id="hgn:E6W36_00865"/>